<dbReference type="Proteomes" id="UP000256388">
    <property type="component" value="Unassembled WGS sequence"/>
</dbReference>
<dbReference type="InterPro" id="IPR050490">
    <property type="entry name" value="Bact_solute-bd_prot1"/>
</dbReference>
<keyword evidence="3" id="KW-1185">Reference proteome</keyword>
<sequence>MNRKIFVLISVLLVAAFMLTACGTAAATEAAVEEPAAAEPAMEEAPAEEVAEPVTITWWHISTKDPPLTDWQNMADAYMAAHPNVTIEITVLENEAFKTKLTTVMQSGEVPDIFQSWGGGTLKEQIDAGLLKDITADLDADGGAWRDTFAPGALAVFASDGKNYGVPWDMGMVGWWYNKDLFEQAGITSTPATWTEFLDDVQKLKDAGITPISLGEGDTWTGMHIWSYLATRIGGEAAFTAAADRSGAFTDPAFVQAGEELKKLIDMDPFQAGYLGATHDEMQATFGNGNAAMELSGQWAPSVEAANSADGVGVANLGMFNFPAVEGGAGALTDVIGGGNGFAVGKDASPEAIDFVKFLTNVQNQTTVAASGTGIPVVKGAEVGLTDPNLLLVQQSFAAADYFQLYYDQVLPSAMGGIINDAVQKLFAGTATAEEVAAEIEAGAQEQIQ</sequence>
<dbReference type="EMBL" id="QUMS01000001">
    <property type="protein sequence ID" value="REG10747.1"/>
    <property type="molecule type" value="Genomic_DNA"/>
</dbReference>
<evidence type="ECO:0000256" key="1">
    <source>
        <dbReference type="SAM" id="SignalP"/>
    </source>
</evidence>
<dbReference type="AlphaFoldDB" id="A0A347ZTP2"/>
<reference evidence="2 3" key="1">
    <citation type="submission" date="2018-08" db="EMBL/GenBank/DDBJ databases">
        <title>Genomic Encyclopedia of Type Strains, Phase IV (KMG-IV): sequencing the most valuable type-strain genomes for metagenomic binning, comparative biology and taxonomic classification.</title>
        <authorList>
            <person name="Goeker M."/>
        </authorList>
    </citation>
    <scope>NUCLEOTIDE SEQUENCE [LARGE SCALE GENOMIC DNA]</scope>
    <source>
        <strain evidence="2 3">DSM 23923</strain>
    </source>
</reference>
<accession>A0A347ZTP2</accession>
<name>A0A347ZTP2_9CHLR</name>
<comment type="caution">
    <text evidence="2">The sequence shown here is derived from an EMBL/GenBank/DDBJ whole genome shotgun (WGS) entry which is preliminary data.</text>
</comment>
<dbReference type="Gene3D" id="3.40.190.10">
    <property type="entry name" value="Periplasmic binding protein-like II"/>
    <property type="match status" value="2"/>
</dbReference>
<keyword evidence="1" id="KW-0732">Signal</keyword>
<feature type="signal peptide" evidence="1">
    <location>
        <begin position="1"/>
        <end position="26"/>
    </location>
</feature>
<dbReference type="PROSITE" id="PS51257">
    <property type="entry name" value="PROKAR_LIPOPROTEIN"/>
    <property type="match status" value="1"/>
</dbReference>
<protein>
    <submittedName>
        <fullName evidence="2">Raffinose/stachyose/melibiose transport system substrate-binding protein</fullName>
    </submittedName>
</protein>
<feature type="chain" id="PRO_5030063634" evidence="1">
    <location>
        <begin position="27"/>
        <end position="449"/>
    </location>
</feature>
<gene>
    <name evidence="2" type="ORF">DFR64_0608</name>
</gene>
<organism evidence="2 3">
    <name type="scientific">Pelolinea submarina</name>
    <dbReference type="NCBI Taxonomy" id="913107"/>
    <lineage>
        <taxon>Bacteria</taxon>
        <taxon>Bacillati</taxon>
        <taxon>Chloroflexota</taxon>
        <taxon>Anaerolineae</taxon>
        <taxon>Anaerolineales</taxon>
        <taxon>Anaerolineaceae</taxon>
        <taxon>Pelolinea</taxon>
    </lineage>
</organism>
<dbReference type="PANTHER" id="PTHR43649">
    <property type="entry name" value="ARABINOSE-BINDING PROTEIN-RELATED"/>
    <property type="match status" value="1"/>
</dbReference>
<dbReference type="Pfam" id="PF01547">
    <property type="entry name" value="SBP_bac_1"/>
    <property type="match status" value="1"/>
</dbReference>
<dbReference type="RefSeq" id="WP_116223909.1">
    <property type="nucleotide sequence ID" value="NZ_AP018437.1"/>
</dbReference>
<evidence type="ECO:0000313" key="3">
    <source>
        <dbReference type="Proteomes" id="UP000256388"/>
    </source>
</evidence>
<proteinExistence type="predicted"/>
<dbReference type="PANTHER" id="PTHR43649:SF14">
    <property type="entry name" value="BLR3389 PROTEIN"/>
    <property type="match status" value="1"/>
</dbReference>
<dbReference type="OrthoDB" id="9798191at2"/>
<evidence type="ECO:0000313" key="2">
    <source>
        <dbReference type="EMBL" id="REG10747.1"/>
    </source>
</evidence>
<dbReference type="SUPFAM" id="SSF53850">
    <property type="entry name" value="Periplasmic binding protein-like II"/>
    <property type="match status" value="1"/>
</dbReference>
<dbReference type="InterPro" id="IPR006059">
    <property type="entry name" value="SBP"/>
</dbReference>